<dbReference type="PANTHER" id="PTHR33398:SF1">
    <property type="entry name" value="SMALL RIBOSOMAL SUBUNIT PROTEIN BS20C"/>
    <property type="match status" value="1"/>
</dbReference>
<keyword evidence="6 8" id="KW-0687">Ribonucleoprotein</keyword>
<evidence type="ECO:0000256" key="1">
    <source>
        <dbReference type="ARBA" id="ARBA00003134"/>
    </source>
</evidence>
<accession>A0A1H9S637</accession>
<evidence type="ECO:0000256" key="5">
    <source>
        <dbReference type="ARBA" id="ARBA00022980"/>
    </source>
</evidence>
<dbReference type="SUPFAM" id="SSF46992">
    <property type="entry name" value="Ribosomal protein S20"/>
    <property type="match status" value="1"/>
</dbReference>
<dbReference type="HAMAP" id="MF_00500">
    <property type="entry name" value="Ribosomal_bS20"/>
    <property type="match status" value="1"/>
</dbReference>
<keyword evidence="3 8" id="KW-0699">rRNA-binding</keyword>
<keyword evidence="10" id="KW-1185">Reference proteome</keyword>
<dbReference type="GO" id="GO:0070181">
    <property type="term" value="F:small ribosomal subunit rRNA binding"/>
    <property type="evidence" value="ECO:0007669"/>
    <property type="project" value="TreeGrafter"/>
</dbReference>
<proteinExistence type="inferred from homology"/>
<dbReference type="GO" id="GO:0005829">
    <property type="term" value="C:cytosol"/>
    <property type="evidence" value="ECO:0007669"/>
    <property type="project" value="TreeGrafter"/>
</dbReference>
<evidence type="ECO:0000256" key="8">
    <source>
        <dbReference type="HAMAP-Rule" id="MF_00500"/>
    </source>
</evidence>
<comment type="function">
    <text evidence="1 8">Binds directly to 16S ribosomal RNA.</text>
</comment>
<gene>
    <name evidence="8" type="primary">rpsT</name>
    <name evidence="9" type="ORF">SAMN05444126_10648</name>
</gene>
<dbReference type="InterPro" id="IPR002583">
    <property type="entry name" value="Ribosomal_bS20"/>
</dbReference>
<evidence type="ECO:0000256" key="6">
    <source>
        <dbReference type="ARBA" id="ARBA00023274"/>
    </source>
</evidence>
<dbReference type="GO" id="GO:0006412">
    <property type="term" value="P:translation"/>
    <property type="evidence" value="ECO:0007669"/>
    <property type="project" value="UniProtKB-UniRule"/>
</dbReference>
<dbReference type="Pfam" id="PF01649">
    <property type="entry name" value="Ribosomal_S20p"/>
    <property type="match status" value="1"/>
</dbReference>
<dbReference type="PANTHER" id="PTHR33398">
    <property type="entry name" value="30S RIBOSOMAL PROTEIN S20"/>
    <property type="match status" value="1"/>
</dbReference>
<evidence type="ECO:0000256" key="4">
    <source>
        <dbReference type="ARBA" id="ARBA00022884"/>
    </source>
</evidence>
<dbReference type="Proteomes" id="UP000199318">
    <property type="component" value="Unassembled WGS sequence"/>
</dbReference>
<evidence type="ECO:0000256" key="7">
    <source>
        <dbReference type="ARBA" id="ARBA00035136"/>
    </source>
</evidence>
<keyword evidence="4 8" id="KW-0694">RNA-binding</keyword>
<dbReference type="GO" id="GO:0015935">
    <property type="term" value="C:small ribosomal subunit"/>
    <property type="evidence" value="ECO:0007669"/>
    <property type="project" value="TreeGrafter"/>
</dbReference>
<evidence type="ECO:0000313" key="10">
    <source>
        <dbReference type="Proteomes" id="UP000199318"/>
    </source>
</evidence>
<dbReference type="EMBL" id="FOGV01000006">
    <property type="protein sequence ID" value="SER80085.1"/>
    <property type="molecule type" value="Genomic_DNA"/>
</dbReference>
<dbReference type="OrthoDB" id="9808392at2"/>
<dbReference type="STRING" id="1464123.SAMN05444126_10648"/>
<dbReference type="AlphaFoldDB" id="A0A1H9S637"/>
<dbReference type="FunFam" id="1.20.58.110:FF:000001">
    <property type="entry name" value="30S ribosomal protein S20"/>
    <property type="match status" value="1"/>
</dbReference>
<sequence length="88" mass="9923">MANIKQARKRVGTIEKKRAQNAAFKSELRTTVKVFEKKADQNDVAGAKEAFSNAVKKIDKAVNRGIFHKNTAARQKSRMHKRLNELSA</sequence>
<evidence type="ECO:0000256" key="3">
    <source>
        <dbReference type="ARBA" id="ARBA00022730"/>
    </source>
</evidence>
<name>A0A1H9S637_9BACI</name>
<dbReference type="RefSeq" id="WP_093072343.1">
    <property type="nucleotide sequence ID" value="NZ_FOGV01000006.1"/>
</dbReference>
<evidence type="ECO:0000313" key="9">
    <source>
        <dbReference type="EMBL" id="SER80085.1"/>
    </source>
</evidence>
<dbReference type="NCBIfam" id="TIGR00029">
    <property type="entry name" value="S20"/>
    <property type="match status" value="1"/>
</dbReference>
<dbReference type="GO" id="GO:0003735">
    <property type="term" value="F:structural constituent of ribosome"/>
    <property type="evidence" value="ECO:0007669"/>
    <property type="project" value="InterPro"/>
</dbReference>
<protein>
    <recommendedName>
        <fullName evidence="7 8">Small ribosomal subunit protein bS20</fullName>
    </recommendedName>
</protein>
<keyword evidence="5 8" id="KW-0689">Ribosomal protein</keyword>
<reference evidence="10" key="1">
    <citation type="submission" date="2016-10" db="EMBL/GenBank/DDBJ databases">
        <authorList>
            <person name="de Groot N.N."/>
        </authorList>
    </citation>
    <scope>NUCLEOTIDE SEQUENCE [LARGE SCALE GENOMIC DNA]</scope>
    <source>
        <strain evidence="10">10nlg</strain>
    </source>
</reference>
<dbReference type="InterPro" id="IPR036510">
    <property type="entry name" value="Ribosomal_bS20_sf"/>
</dbReference>
<organism evidence="9 10">
    <name type="scientific">Salisediminibacterium halotolerans</name>
    <dbReference type="NCBI Taxonomy" id="517425"/>
    <lineage>
        <taxon>Bacteria</taxon>
        <taxon>Bacillati</taxon>
        <taxon>Bacillota</taxon>
        <taxon>Bacilli</taxon>
        <taxon>Bacillales</taxon>
        <taxon>Bacillaceae</taxon>
        <taxon>Salisediminibacterium</taxon>
    </lineage>
</organism>
<dbReference type="Gene3D" id="1.20.58.110">
    <property type="entry name" value="Ribosomal protein S20"/>
    <property type="match status" value="1"/>
</dbReference>
<evidence type="ECO:0000256" key="2">
    <source>
        <dbReference type="ARBA" id="ARBA00007634"/>
    </source>
</evidence>
<comment type="similarity">
    <text evidence="2 8">Belongs to the bacterial ribosomal protein bS20 family.</text>
</comment>
<comment type="caution">
    <text evidence="9">The sequence shown here is derived from an EMBL/GenBank/DDBJ whole genome shotgun (WGS) entry which is preliminary data.</text>
</comment>